<dbReference type="InterPro" id="IPR024516">
    <property type="entry name" value="Mce_C"/>
</dbReference>
<feature type="domain" description="Mammalian cell entry C-terminal" evidence="3">
    <location>
        <begin position="119"/>
        <end position="330"/>
    </location>
</feature>
<dbReference type="NCBIfam" id="TIGR00996">
    <property type="entry name" value="Mtu_fam_mce"/>
    <property type="match status" value="1"/>
</dbReference>
<evidence type="ECO:0000259" key="2">
    <source>
        <dbReference type="Pfam" id="PF02470"/>
    </source>
</evidence>
<reference evidence="5" key="1">
    <citation type="submission" date="2015-03" db="EMBL/GenBank/DDBJ databases">
        <authorList>
            <person name="Urmite Genomes"/>
        </authorList>
    </citation>
    <scope>NUCLEOTIDE SEQUENCE [LARGE SCALE GENOMIC DNA]</scope>
    <source>
        <strain evidence="5">CSUR P1344</strain>
    </source>
</reference>
<proteinExistence type="predicted"/>
<evidence type="ECO:0000313" key="4">
    <source>
        <dbReference type="EMBL" id="CQD18356.1"/>
    </source>
</evidence>
<dbReference type="InterPro" id="IPR005693">
    <property type="entry name" value="Mce"/>
</dbReference>
<evidence type="ECO:0000259" key="3">
    <source>
        <dbReference type="Pfam" id="PF11887"/>
    </source>
</evidence>
<dbReference type="InterPro" id="IPR003399">
    <property type="entry name" value="Mce/MlaD"/>
</dbReference>
<dbReference type="PANTHER" id="PTHR33371">
    <property type="entry name" value="INTERMEMBRANE PHOSPHOLIPID TRANSPORT SYSTEM BINDING PROTEIN MLAD-RELATED"/>
    <property type="match status" value="1"/>
</dbReference>
<gene>
    <name evidence="4" type="ORF">BN000_04153</name>
</gene>
<dbReference type="GO" id="GO:0051701">
    <property type="term" value="P:biological process involved in interaction with host"/>
    <property type="evidence" value="ECO:0007669"/>
    <property type="project" value="TreeGrafter"/>
</dbReference>
<keyword evidence="1" id="KW-0472">Membrane</keyword>
<keyword evidence="5" id="KW-1185">Reference proteome</keyword>
<dbReference type="RefSeq" id="WP_090422552.1">
    <property type="nucleotide sequence ID" value="NZ_CTEC01000002.1"/>
</dbReference>
<keyword evidence="1" id="KW-0812">Transmembrane</keyword>
<organism evidence="4 5">
    <name type="scientific">Mycobacterium europaeum</name>
    <dbReference type="NCBI Taxonomy" id="761804"/>
    <lineage>
        <taxon>Bacteria</taxon>
        <taxon>Bacillati</taxon>
        <taxon>Actinomycetota</taxon>
        <taxon>Actinomycetes</taxon>
        <taxon>Mycobacteriales</taxon>
        <taxon>Mycobacteriaceae</taxon>
        <taxon>Mycobacterium</taxon>
        <taxon>Mycobacterium simiae complex</taxon>
    </lineage>
</organism>
<dbReference type="Proteomes" id="UP000199601">
    <property type="component" value="Unassembled WGS sequence"/>
</dbReference>
<dbReference type="InterPro" id="IPR052336">
    <property type="entry name" value="MlaD_Phospholipid_Transporter"/>
</dbReference>
<accession>A0A0U1DKM6</accession>
<dbReference type="Pfam" id="PF02470">
    <property type="entry name" value="MlaD"/>
    <property type="match status" value="1"/>
</dbReference>
<keyword evidence="1" id="KW-1133">Transmembrane helix</keyword>
<sequence length="342" mass="36362">MRENLVGATWRFAIYLVVCLVGVFALVAVFGQLRFQPDKTYKAVFANVSGLEGGNFVRIAGVEVGKVQNITIQPDSTVLVEFTAADSVVLTEGARAAIRFADLIGGRYMALEEGAGGVKRLHPGGTIPLSRTEPALDLDALIGGFRPLFRALDPDQVNKLTGQLISAFQGQGGTIGSFLAQAAALTNTLADRDQLIGQVITNLNTLLGSLSGQSKQFAKAVDSLSDLVTGLKARKQDISNGVAYANAAAGSIADLLAHARPPLKKVVAETDRTAATVLADRDFVDNYLNTWPDAVQLLDRQGIYGDFFSFYLCDLVLKVNGKGGQPVYVKLAGQSTGRCTPR</sequence>
<protein>
    <submittedName>
        <fullName evidence="4">Virulence factor Mce</fullName>
    </submittedName>
</protein>
<dbReference type="EMBL" id="CTEC01000002">
    <property type="protein sequence ID" value="CQD18356.1"/>
    <property type="molecule type" value="Genomic_DNA"/>
</dbReference>
<feature type="domain" description="Mce/MlaD" evidence="2">
    <location>
        <begin position="39"/>
        <end position="114"/>
    </location>
</feature>
<dbReference type="GO" id="GO:0005576">
    <property type="term" value="C:extracellular region"/>
    <property type="evidence" value="ECO:0007669"/>
    <property type="project" value="TreeGrafter"/>
</dbReference>
<dbReference type="AlphaFoldDB" id="A0A0U1DKM6"/>
<evidence type="ECO:0000256" key="1">
    <source>
        <dbReference type="SAM" id="Phobius"/>
    </source>
</evidence>
<dbReference type="Pfam" id="PF11887">
    <property type="entry name" value="Mce4_CUP1"/>
    <property type="match status" value="1"/>
</dbReference>
<name>A0A0U1DKM6_9MYCO</name>
<dbReference type="PANTHER" id="PTHR33371:SF17">
    <property type="entry name" value="MCE-FAMILY PROTEIN MCE1B"/>
    <property type="match status" value="1"/>
</dbReference>
<evidence type="ECO:0000313" key="5">
    <source>
        <dbReference type="Proteomes" id="UP000199601"/>
    </source>
</evidence>
<feature type="transmembrane region" description="Helical" evidence="1">
    <location>
        <begin position="12"/>
        <end position="33"/>
    </location>
</feature>